<name>A0AAN9BK02_9CAEN</name>
<proteinExistence type="predicted"/>
<dbReference type="Proteomes" id="UP001374579">
    <property type="component" value="Unassembled WGS sequence"/>
</dbReference>
<protein>
    <submittedName>
        <fullName evidence="1">Uncharacterized protein</fullName>
    </submittedName>
</protein>
<evidence type="ECO:0000313" key="2">
    <source>
        <dbReference type="Proteomes" id="UP001374579"/>
    </source>
</evidence>
<sequence>MFKWKWQDLESENSLWLLLTTFSPLAKVTSSSLILVPIKVQSAVGWDSVQVLCHSSVCSRYTDTASNYYATVQPVVDIYWDSVQVLYHSSVCSGYTGTASRYYVTVQSVVDILGLRPGSMPQFSLQWIYWDCIQVLCHSLCFEDVFSVFVIVGAELSSNL</sequence>
<accession>A0AAN9BK02</accession>
<organism evidence="1 2">
    <name type="scientific">Littorina saxatilis</name>
    <dbReference type="NCBI Taxonomy" id="31220"/>
    <lineage>
        <taxon>Eukaryota</taxon>
        <taxon>Metazoa</taxon>
        <taxon>Spiralia</taxon>
        <taxon>Lophotrochozoa</taxon>
        <taxon>Mollusca</taxon>
        <taxon>Gastropoda</taxon>
        <taxon>Caenogastropoda</taxon>
        <taxon>Littorinimorpha</taxon>
        <taxon>Littorinoidea</taxon>
        <taxon>Littorinidae</taxon>
        <taxon>Littorina</taxon>
    </lineage>
</organism>
<dbReference type="AlphaFoldDB" id="A0AAN9BK02"/>
<dbReference type="EMBL" id="JBAMIC010000008">
    <property type="protein sequence ID" value="KAK7104605.1"/>
    <property type="molecule type" value="Genomic_DNA"/>
</dbReference>
<gene>
    <name evidence="1" type="ORF">V1264_019297</name>
</gene>
<comment type="caution">
    <text evidence="1">The sequence shown here is derived from an EMBL/GenBank/DDBJ whole genome shotgun (WGS) entry which is preliminary data.</text>
</comment>
<reference evidence="1 2" key="1">
    <citation type="submission" date="2024-02" db="EMBL/GenBank/DDBJ databases">
        <title>Chromosome-scale genome assembly of the rough periwinkle Littorina saxatilis.</title>
        <authorList>
            <person name="De Jode A."/>
            <person name="Faria R."/>
            <person name="Formenti G."/>
            <person name="Sims Y."/>
            <person name="Smith T.P."/>
            <person name="Tracey A."/>
            <person name="Wood J.M.D."/>
            <person name="Zagrodzka Z.B."/>
            <person name="Johannesson K."/>
            <person name="Butlin R.K."/>
            <person name="Leder E.H."/>
        </authorList>
    </citation>
    <scope>NUCLEOTIDE SEQUENCE [LARGE SCALE GENOMIC DNA]</scope>
    <source>
        <strain evidence="1">Snail1</strain>
        <tissue evidence="1">Muscle</tissue>
    </source>
</reference>
<evidence type="ECO:0000313" key="1">
    <source>
        <dbReference type="EMBL" id="KAK7104605.1"/>
    </source>
</evidence>
<keyword evidence="2" id="KW-1185">Reference proteome</keyword>